<dbReference type="Gene3D" id="3.40.630.30">
    <property type="match status" value="1"/>
</dbReference>
<evidence type="ECO:0000259" key="1">
    <source>
        <dbReference type="PROSITE" id="PS51186"/>
    </source>
</evidence>
<dbReference type="PANTHER" id="PTHR13170">
    <property type="entry name" value="O-GLCNACASE"/>
    <property type="match status" value="1"/>
</dbReference>
<dbReference type="InterPro" id="IPR016181">
    <property type="entry name" value="Acyl_CoA_acyltransferase"/>
</dbReference>
<dbReference type="Pfam" id="PF00583">
    <property type="entry name" value="Acetyltransf_1"/>
    <property type="match status" value="1"/>
</dbReference>
<dbReference type="PROSITE" id="PS51186">
    <property type="entry name" value="GNAT"/>
    <property type="match status" value="1"/>
</dbReference>
<protein>
    <submittedName>
        <fullName evidence="2">Acetyltransferase (GNAT) family protein</fullName>
    </submittedName>
</protein>
<dbReference type="SUPFAM" id="SSF55729">
    <property type="entry name" value="Acyl-CoA N-acyltransferases (Nat)"/>
    <property type="match status" value="1"/>
</dbReference>
<dbReference type="Proteomes" id="UP001157961">
    <property type="component" value="Unassembled WGS sequence"/>
</dbReference>
<comment type="caution">
    <text evidence="2">The sequence shown here is derived from an EMBL/GenBank/DDBJ whole genome shotgun (WGS) entry which is preliminary data.</text>
</comment>
<dbReference type="CDD" id="cd04301">
    <property type="entry name" value="NAT_SF"/>
    <property type="match status" value="1"/>
</dbReference>
<keyword evidence="3" id="KW-1185">Reference proteome</keyword>
<dbReference type="PANTHER" id="PTHR13170:SF16">
    <property type="entry name" value="PROTEIN O-GLCNACASE"/>
    <property type="match status" value="1"/>
</dbReference>
<evidence type="ECO:0000313" key="3">
    <source>
        <dbReference type="Proteomes" id="UP001157961"/>
    </source>
</evidence>
<dbReference type="EMBL" id="FXTY01000001">
    <property type="protein sequence ID" value="SMP08109.1"/>
    <property type="molecule type" value="Genomic_DNA"/>
</dbReference>
<dbReference type="InterPro" id="IPR000182">
    <property type="entry name" value="GNAT_dom"/>
</dbReference>
<reference evidence="2 3" key="1">
    <citation type="submission" date="2017-05" db="EMBL/GenBank/DDBJ databases">
        <authorList>
            <person name="Varghese N."/>
            <person name="Submissions S."/>
        </authorList>
    </citation>
    <scope>NUCLEOTIDE SEQUENCE [LARGE SCALE GENOMIC DNA]</scope>
    <source>
        <strain evidence="2 3">DSM 29734</strain>
    </source>
</reference>
<accession>A0ABY1NFH9</accession>
<name>A0ABY1NFH9_9RHOB</name>
<gene>
    <name evidence="2" type="ORF">SAMN06265373_101838</name>
</gene>
<sequence>MAVIRQATQADQKRLYEVVVQTGKAGNDATPLYQDPKMLGHIYTAPYVVLAPELAFVAEMNGQVEGYVCGVEDSRAYETQLEAEWWPALRERYPAPDEARRDTWTEDERRANWIHNALPTPDYVVASYPAHMHMNLMPAARGGGLGRRLFDTWLQAARARGVGPVHIGADPKNDGGIAFWQAMGFERLRQPDGTFSATSVWMGRL</sequence>
<dbReference type="InterPro" id="IPR051822">
    <property type="entry name" value="Glycosyl_Hydrolase_84"/>
</dbReference>
<organism evidence="2 3">
    <name type="scientific">Shimia sagamensis</name>
    <dbReference type="NCBI Taxonomy" id="1566352"/>
    <lineage>
        <taxon>Bacteria</taxon>
        <taxon>Pseudomonadati</taxon>
        <taxon>Pseudomonadota</taxon>
        <taxon>Alphaproteobacteria</taxon>
        <taxon>Rhodobacterales</taxon>
        <taxon>Roseobacteraceae</taxon>
    </lineage>
</organism>
<dbReference type="RefSeq" id="WP_283424671.1">
    <property type="nucleotide sequence ID" value="NZ_FXTY01000001.1"/>
</dbReference>
<feature type="domain" description="N-acetyltransferase" evidence="1">
    <location>
        <begin position="2"/>
        <end position="205"/>
    </location>
</feature>
<proteinExistence type="predicted"/>
<evidence type="ECO:0000313" key="2">
    <source>
        <dbReference type="EMBL" id="SMP08109.1"/>
    </source>
</evidence>